<dbReference type="RefSeq" id="WP_081192144.1">
    <property type="nucleotide sequence ID" value="NZ_MWIH01000005.1"/>
</dbReference>
<evidence type="ECO:0000313" key="3">
    <source>
        <dbReference type="Proteomes" id="UP000192591"/>
    </source>
</evidence>
<dbReference type="AlphaFoldDB" id="A0A1V9A807"/>
<comment type="caution">
    <text evidence="2">The sequence shown here is derived from an EMBL/GenBank/DDBJ whole genome shotgun (WGS) entry which is preliminary data.</text>
</comment>
<keyword evidence="3" id="KW-1185">Reference proteome</keyword>
<evidence type="ECO:0000313" key="2">
    <source>
        <dbReference type="EMBL" id="OQO93064.1"/>
    </source>
</evidence>
<feature type="region of interest" description="Disordered" evidence="1">
    <location>
        <begin position="1"/>
        <end position="22"/>
    </location>
</feature>
<name>A0A1V9A807_SACPI</name>
<protein>
    <submittedName>
        <fullName evidence="2">Uncharacterized protein</fullName>
    </submittedName>
</protein>
<gene>
    <name evidence="2" type="ORF">B1813_13275</name>
</gene>
<dbReference type="Proteomes" id="UP000192591">
    <property type="component" value="Unassembled WGS sequence"/>
</dbReference>
<proteinExistence type="predicted"/>
<reference evidence="2 3" key="1">
    <citation type="submission" date="2017-02" db="EMBL/GenBank/DDBJ databases">
        <title>Draft genome of Saccharomonospora sp. 154.</title>
        <authorList>
            <person name="Alonso-Carmona G.S."/>
            <person name="De La Haba R."/>
            <person name="Vera-Gargallo B."/>
            <person name="Sandoval-Trujillo A.H."/>
            <person name="Ramirez-Duran N."/>
            <person name="Ventosa A."/>
        </authorList>
    </citation>
    <scope>NUCLEOTIDE SEQUENCE [LARGE SCALE GENOMIC DNA]</scope>
    <source>
        <strain evidence="2 3">LRS4.154</strain>
    </source>
</reference>
<sequence>MTSRADGSDIAEARRTEDCDDWGDCGEPDTAAADAAAVDEVLGRLIAGGYKFIHPRDPQGEIITIVGIRVHGTVIDVVRLDAEDEVTAMRLPEGEADVLSPGTVLWRRDGAMREVVDALLDLPDSAHRPASRSSGKGCWVSGNRGQARWLRAPA</sequence>
<dbReference type="EMBL" id="MWIH01000005">
    <property type="protein sequence ID" value="OQO93064.1"/>
    <property type="molecule type" value="Genomic_DNA"/>
</dbReference>
<accession>A0A1V9A807</accession>
<dbReference type="STRING" id="1962155.B1813_13275"/>
<organism evidence="2 3">
    <name type="scientific">Saccharomonospora piscinae</name>
    <dbReference type="NCBI Taxonomy" id="687388"/>
    <lineage>
        <taxon>Bacteria</taxon>
        <taxon>Bacillati</taxon>
        <taxon>Actinomycetota</taxon>
        <taxon>Actinomycetes</taxon>
        <taxon>Pseudonocardiales</taxon>
        <taxon>Pseudonocardiaceae</taxon>
        <taxon>Saccharomonospora</taxon>
    </lineage>
</organism>
<evidence type="ECO:0000256" key="1">
    <source>
        <dbReference type="SAM" id="MobiDB-lite"/>
    </source>
</evidence>